<dbReference type="EMBL" id="CP062983">
    <property type="protein sequence ID" value="QPC83067.1"/>
    <property type="molecule type" value="Genomic_DNA"/>
</dbReference>
<keyword evidence="2" id="KW-1185">Reference proteome</keyword>
<dbReference type="KEGG" id="pmet:G4Y79_01435"/>
<dbReference type="Proteomes" id="UP000594468">
    <property type="component" value="Chromosome"/>
</dbReference>
<dbReference type="RefSeq" id="WP_195171136.1">
    <property type="nucleotide sequence ID" value="NZ_CP062983.1"/>
</dbReference>
<proteinExistence type="predicted"/>
<reference evidence="1 2" key="1">
    <citation type="submission" date="2020-02" db="EMBL/GenBank/DDBJ databases">
        <authorList>
            <person name="Zheng R.K."/>
            <person name="Sun C.M."/>
        </authorList>
    </citation>
    <scope>NUCLEOTIDE SEQUENCE [LARGE SCALE GENOMIC DNA]</scope>
    <source>
        <strain evidence="2">rifampicinis</strain>
    </source>
</reference>
<accession>A0A7S8IEZ7</accession>
<evidence type="ECO:0000313" key="1">
    <source>
        <dbReference type="EMBL" id="QPC83067.1"/>
    </source>
</evidence>
<gene>
    <name evidence="1" type="ORF">G4Y79_01435</name>
</gene>
<protein>
    <recommendedName>
        <fullName evidence="3">AbiTii domain-containing protein</fullName>
    </recommendedName>
</protein>
<evidence type="ECO:0000313" key="2">
    <source>
        <dbReference type="Proteomes" id="UP000594468"/>
    </source>
</evidence>
<name>A0A7S8IEZ7_9CHLR</name>
<sequence>MSLKYPLTETAKATARELAKAWTAGQVPQLIPMFEIRNDGGVWDTGFKRKIEAELDAPHTSILLELAEFNLVRVIPIENQSESVFEVLLLQELKNAVENDFEVSDYFITMNAVGNIIVNSTTGPVQGVGYNTGILHQNVEQLADFMNATLGDAFLQSQTELKNAIDALRESNEANQQSKLGKVVSELGNCLQHGANTAAVVAALTAAAPFIQQLLGG</sequence>
<evidence type="ECO:0008006" key="3">
    <source>
        <dbReference type="Google" id="ProtNLM"/>
    </source>
</evidence>
<organism evidence="1 2">
    <name type="scientific">Phototrophicus methaneseepsis</name>
    <dbReference type="NCBI Taxonomy" id="2710758"/>
    <lineage>
        <taxon>Bacteria</taxon>
        <taxon>Bacillati</taxon>
        <taxon>Chloroflexota</taxon>
        <taxon>Candidatus Thermofontia</taxon>
        <taxon>Phototrophicales</taxon>
        <taxon>Phototrophicaceae</taxon>
        <taxon>Phototrophicus</taxon>
    </lineage>
</organism>
<dbReference type="AlphaFoldDB" id="A0A7S8IEZ7"/>